<dbReference type="HOGENOM" id="CLU_079653_1_1_1"/>
<dbReference type="KEGG" id="sla:SERLADRAFT_447137"/>
<dbReference type="OrthoDB" id="292693at2759"/>
<feature type="region of interest" description="Disordered" evidence="4">
    <location>
        <begin position="145"/>
        <end position="171"/>
    </location>
</feature>
<accession>F8NMT5</accession>
<feature type="compositionally biased region" description="Polar residues" evidence="4">
    <location>
        <begin position="155"/>
        <end position="170"/>
    </location>
</feature>
<proteinExistence type="inferred from homology"/>
<evidence type="ECO:0000313" key="6">
    <source>
        <dbReference type="EMBL" id="EGO27911.1"/>
    </source>
</evidence>
<gene>
    <name evidence="6" type="ORF">SERLADRAFT_447137</name>
</gene>
<dbReference type="GO" id="GO:0048039">
    <property type="term" value="F:ubiquinone binding"/>
    <property type="evidence" value="ECO:0007669"/>
    <property type="project" value="InterPro"/>
</dbReference>
<evidence type="ECO:0000256" key="4">
    <source>
        <dbReference type="SAM" id="MobiDB-lite"/>
    </source>
</evidence>
<dbReference type="SUPFAM" id="SSF55961">
    <property type="entry name" value="Bet v1-like"/>
    <property type="match status" value="1"/>
</dbReference>
<dbReference type="InterPro" id="IPR044996">
    <property type="entry name" value="COQ10-like"/>
</dbReference>
<comment type="function">
    <text evidence="3">Required for the function of coenzyme Q in the respiratory chain. May serve as a chaperone or may be involved in the transport of Q6 from its site of synthesis to the catalytic sites of the respiratory complexes.</text>
</comment>
<reference evidence="6" key="1">
    <citation type="submission" date="2011-04" db="EMBL/GenBank/DDBJ databases">
        <title>Evolution of plant cell wall degrading machinery underlies the functional diversity of forest fungi.</title>
        <authorList>
            <consortium name="US DOE Joint Genome Institute (JGI-PGF)"/>
            <person name="Eastwood D.C."/>
            <person name="Floudas D."/>
            <person name="Binder M."/>
            <person name="Majcherczyk A."/>
            <person name="Schneider P."/>
            <person name="Aerts A."/>
            <person name="Asiegbu F.O."/>
            <person name="Baker S.E."/>
            <person name="Barry K."/>
            <person name="Bendiksby M."/>
            <person name="Blumentritt M."/>
            <person name="Coutinho P.M."/>
            <person name="Cullen D."/>
            <person name="Cullen D."/>
            <person name="Gathman A."/>
            <person name="Goodell B."/>
            <person name="Henrissat B."/>
            <person name="Ihrmark K."/>
            <person name="Kauserud H."/>
            <person name="Kohler A."/>
            <person name="LaButti K."/>
            <person name="Lapidus A."/>
            <person name="Lavin J.L."/>
            <person name="Lee Y.-H."/>
            <person name="Lindquist E."/>
            <person name="Lilly W."/>
            <person name="Lucas S."/>
            <person name="Morin E."/>
            <person name="Murat C."/>
            <person name="Oguiza J.A."/>
            <person name="Park J."/>
            <person name="Pisabarro A.G."/>
            <person name="Riley R."/>
            <person name="Rosling A."/>
            <person name="Salamov A."/>
            <person name="Schmidt O."/>
            <person name="Schmutz J."/>
            <person name="Skrede I."/>
            <person name="Stenlid J."/>
            <person name="Wiebenga A."/>
            <person name="Xie X."/>
            <person name="Kues U."/>
            <person name="Hibbett D.S."/>
            <person name="Hoffmeister D."/>
            <person name="Hogberg N."/>
            <person name="Martin F."/>
            <person name="Grigoriev I.V."/>
            <person name="Watkinson S.C."/>
        </authorList>
    </citation>
    <scope>NUCLEOTIDE SEQUENCE</scope>
    <source>
        <strain evidence="6">S7.9</strain>
    </source>
</reference>
<dbReference type="GO" id="GO:0005739">
    <property type="term" value="C:mitochondrion"/>
    <property type="evidence" value="ECO:0007669"/>
    <property type="project" value="TreeGrafter"/>
</dbReference>
<dbReference type="RefSeq" id="XP_007316002.1">
    <property type="nucleotide sequence ID" value="XM_007315940.1"/>
</dbReference>
<evidence type="ECO:0000256" key="3">
    <source>
        <dbReference type="ARBA" id="ARBA00024947"/>
    </source>
</evidence>
<sequence length="222" mass="24868">MPRVLPPNVRSIGSTYSRRLFFTIPNFSSLSPFPDSNGSNDTQTYHEQKLFPFRRRQLYDIVADVQSYHRFVPYCTSSRILERRVAKSPVIEMDAELTVGFLAFKESYISKVTCKPYESVEAVASSSTPLFKTLTTTWRFHSASSTSEGFRKDPQITSSAGKPRSTSTALDDSEPTLVTLDLAFAFSNPLHAAVSTTFFGQVSKLMVKAFEDRCIAVYGPRS</sequence>
<evidence type="ECO:0000256" key="2">
    <source>
        <dbReference type="ARBA" id="ARBA00011814"/>
    </source>
</evidence>
<dbReference type="PANTHER" id="PTHR12901:SF10">
    <property type="entry name" value="COENZYME Q-BINDING PROTEIN COQ10, MITOCHONDRIAL"/>
    <property type="match status" value="1"/>
</dbReference>
<evidence type="ECO:0000256" key="1">
    <source>
        <dbReference type="ARBA" id="ARBA00006885"/>
    </source>
</evidence>
<comment type="similarity">
    <text evidence="1">Belongs to the COQ10 family.</text>
</comment>
<name>F8NMT5_SERL9</name>
<dbReference type="PANTHER" id="PTHR12901">
    <property type="entry name" value="SPERM PROTEIN HOMOLOG"/>
    <property type="match status" value="1"/>
</dbReference>
<dbReference type="Gene3D" id="3.30.530.20">
    <property type="match status" value="1"/>
</dbReference>
<dbReference type="InterPro" id="IPR023393">
    <property type="entry name" value="START-like_dom_sf"/>
</dbReference>
<dbReference type="GeneID" id="18816350"/>
<organism>
    <name type="scientific">Serpula lacrymans var. lacrymans (strain S7.9)</name>
    <name type="common">Dry rot fungus</name>
    <dbReference type="NCBI Taxonomy" id="578457"/>
    <lineage>
        <taxon>Eukaryota</taxon>
        <taxon>Fungi</taxon>
        <taxon>Dikarya</taxon>
        <taxon>Basidiomycota</taxon>
        <taxon>Agaricomycotina</taxon>
        <taxon>Agaricomycetes</taxon>
        <taxon>Agaricomycetidae</taxon>
        <taxon>Boletales</taxon>
        <taxon>Coniophorineae</taxon>
        <taxon>Serpulaceae</taxon>
        <taxon>Serpula</taxon>
    </lineage>
</organism>
<dbReference type="Proteomes" id="UP000008064">
    <property type="component" value="Unassembled WGS sequence"/>
</dbReference>
<dbReference type="EMBL" id="GL945431">
    <property type="protein sequence ID" value="EGO27911.1"/>
    <property type="molecule type" value="Genomic_DNA"/>
</dbReference>
<dbReference type="CDD" id="cd07813">
    <property type="entry name" value="COQ10p_like"/>
    <property type="match status" value="1"/>
</dbReference>
<protein>
    <recommendedName>
        <fullName evidence="5">Coenzyme Q-binding protein COQ10 START domain-containing protein</fullName>
    </recommendedName>
</protein>
<dbReference type="AlphaFoldDB" id="F8NMT5"/>
<comment type="subunit">
    <text evidence="2">Interacts with coenzyme Q.</text>
</comment>
<feature type="domain" description="Coenzyme Q-binding protein COQ10 START" evidence="5">
    <location>
        <begin position="55"/>
        <end position="211"/>
    </location>
</feature>
<dbReference type="GO" id="GO:0045333">
    <property type="term" value="P:cellular respiration"/>
    <property type="evidence" value="ECO:0007669"/>
    <property type="project" value="InterPro"/>
</dbReference>
<dbReference type="InterPro" id="IPR005031">
    <property type="entry name" value="COQ10_START"/>
</dbReference>
<evidence type="ECO:0000259" key="5">
    <source>
        <dbReference type="Pfam" id="PF03364"/>
    </source>
</evidence>
<dbReference type="Pfam" id="PF03364">
    <property type="entry name" value="Polyketide_cyc"/>
    <property type="match status" value="1"/>
</dbReference>